<feature type="transmembrane region" description="Helical" evidence="2">
    <location>
        <begin position="369"/>
        <end position="389"/>
    </location>
</feature>
<name>A0A0G4EQH2_VITBC</name>
<evidence type="ECO:0000313" key="3">
    <source>
        <dbReference type="EMBL" id="CEL99478.1"/>
    </source>
</evidence>
<reference evidence="3 4" key="1">
    <citation type="submission" date="2014-11" db="EMBL/GenBank/DDBJ databases">
        <authorList>
            <person name="Zhu J."/>
            <person name="Qi W."/>
            <person name="Song R."/>
        </authorList>
    </citation>
    <scope>NUCLEOTIDE SEQUENCE [LARGE SCALE GENOMIC DNA]</scope>
</reference>
<keyword evidence="2" id="KW-0812">Transmembrane</keyword>
<dbReference type="EMBL" id="CDMY01000281">
    <property type="protein sequence ID" value="CEL99478.1"/>
    <property type="molecule type" value="Genomic_DNA"/>
</dbReference>
<keyword evidence="2" id="KW-1133">Transmembrane helix</keyword>
<dbReference type="AlphaFoldDB" id="A0A0G4EQH2"/>
<evidence type="ECO:0000313" key="4">
    <source>
        <dbReference type="Proteomes" id="UP000041254"/>
    </source>
</evidence>
<accession>A0A0G4EQH2</accession>
<dbReference type="VEuPathDB" id="CryptoDB:Vbra_12588"/>
<feature type="transmembrane region" description="Helical" evidence="2">
    <location>
        <begin position="331"/>
        <end position="349"/>
    </location>
</feature>
<feature type="compositionally biased region" description="Polar residues" evidence="1">
    <location>
        <begin position="34"/>
        <end position="46"/>
    </location>
</feature>
<gene>
    <name evidence="3" type="ORF">Vbra_12588</name>
</gene>
<organism evidence="3 4">
    <name type="scientific">Vitrella brassicaformis (strain CCMP3155)</name>
    <dbReference type="NCBI Taxonomy" id="1169540"/>
    <lineage>
        <taxon>Eukaryota</taxon>
        <taxon>Sar</taxon>
        <taxon>Alveolata</taxon>
        <taxon>Colpodellida</taxon>
        <taxon>Vitrellaceae</taxon>
        <taxon>Vitrella</taxon>
    </lineage>
</organism>
<feature type="transmembrane region" description="Helical" evidence="2">
    <location>
        <begin position="189"/>
        <end position="212"/>
    </location>
</feature>
<dbReference type="InParanoid" id="A0A0G4EQH2"/>
<evidence type="ECO:0000256" key="1">
    <source>
        <dbReference type="SAM" id="MobiDB-lite"/>
    </source>
</evidence>
<evidence type="ECO:0008006" key="5">
    <source>
        <dbReference type="Google" id="ProtNLM"/>
    </source>
</evidence>
<feature type="transmembrane region" description="Helical" evidence="2">
    <location>
        <begin position="421"/>
        <end position="443"/>
    </location>
</feature>
<feature type="region of interest" description="Disordered" evidence="1">
    <location>
        <begin position="26"/>
        <end position="75"/>
    </location>
</feature>
<feature type="transmembrane region" description="Helical" evidence="2">
    <location>
        <begin position="165"/>
        <end position="183"/>
    </location>
</feature>
<dbReference type="Proteomes" id="UP000041254">
    <property type="component" value="Unassembled WGS sequence"/>
</dbReference>
<keyword evidence="4" id="KW-1185">Reference proteome</keyword>
<feature type="compositionally biased region" description="Low complexity" evidence="1">
    <location>
        <begin position="48"/>
        <end position="67"/>
    </location>
</feature>
<keyword evidence="2" id="KW-0472">Membrane</keyword>
<feature type="transmembrane region" description="Helical" evidence="2">
    <location>
        <begin position="449"/>
        <end position="469"/>
    </location>
</feature>
<feature type="transmembrane region" description="Helical" evidence="2">
    <location>
        <begin position="244"/>
        <end position="263"/>
    </location>
</feature>
<sequence>MERRSSSRARIRTGLRRSSYFCRVSMRGLRPTGTPMSQPSAQQHALTANAPQPQDAQAAAQPPSANSRSDSDSDVNFEGVVQTEGLKETLLRFCAPLDLLRLSQCTPQLRQLTRSLEDAPAMFQILWTDHISRLKRRCLHKDRGALQEKVVSTDIWAFQLGMRGLGAGVWLVVLLAMLVAPWAADALLFVAVGVFGAALVAVVGGMVSVAMASRRMARKWDRVAGCTAPSVPQWLPKIPLVRSWLTLCHLVLYMLTAIFWLTAQRLPPHCTYTDFHKGQCAAPAPSPRSTRLALQYAIAFVSLVALRLRVSFLRLTRGWPGFVTGSGSREMTMLTALAVMEYLHYFAIARFGLTLTPAHLGQSFDLVYFFFYTGAMLFWDIELDIARLYPLCWLKRFFKNEGGSSGDGTQHYSSHVLNSGFGLVWTARWVSLLAAYSAAFFTWKYGQVALPFMVVFLVLYSCLHSWFIAQSLASPTDASWFAPPSARSSSLTNERQGSDNSFFPARGPYLSASCSRIDRFLDSVSMAMGEFCYLVHRRCRRHPLRTLSLFSTATTAANQQQQQQQQHQHHQQQQQTAFVWGLFSIRWLRRARRRRRRERRLRRQRRRVVIGNGSGSGGAARLLSLARVLRLSGSHRQDSYAISVAPEVIGNPLQPADDDQLGGGGGGTSLAAAV</sequence>
<proteinExistence type="predicted"/>
<protein>
    <recommendedName>
        <fullName evidence="5">EXS domain-containing protein</fullName>
    </recommendedName>
</protein>
<feature type="region of interest" description="Disordered" evidence="1">
    <location>
        <begin position="653"/>
        <end position="674"/>
    </location>
</feature>
<evidence type="ECO:0000256" key="2">
    <source>
        <dbReference type="SAM" id="Phobius"/>
    </source>
</evidence>